<organism evidence="2 3">
    <name type="scientific">Arctia plantaginis</name>
    <name type="common">Wood tiger moth</name>
    <name type="synonym">Phalaena plantaginis</name>
    <dbReference type="NCBI Taxonomy" id="874455"/>
    <lineage>
        <taxon>Eukaryota</taxon>
        <taxon>Metazoa</taxon>
        <taxon>Ecdysozoa</taxon>
        <taxon>Arthropoda</taxon>
        <taxon>Hexapoda</taxon>
        <taxon>Insecta</taxon>
        <taxon>Pterygota</taxon>
        <taxon>Neoptera</taxon>
        <taxon>Endopterygota</taxon>
        <taxon>Lepidoptera</taxon>
        <taxon>Glossata</taxon>
        <taxon>Ditrysia</taxon>
        <taxon>Noctuoidea</taxon>
        <taxon>Erebidae</taxon>
        <taxon>Arctiinae</taxon>
        <taxon>Arctia</taxon>
    </lineage>
</organism>
<sequence>MERPSSDMTRKVLDIETKPQGRGRPRITWTSVVNRNLKEAHVNKEMTQDRAAWRHMIRRLTPNKMGKGQAKKEKN</sequence>
<proteinExistence type="predicted"/>
<name>A0A8S1AJT2_ARCPL</name>
<feature type="region of interest" description="Disordered" evidence="1">
    <location>
        <begin position="1"/>
        <end position="25"/>
    </location>
</feature>
<dbReference type="EMBL" id="CADEBC010000526">
    <property type="protein sequence ID" value="CAB3246594.1"/>
    <property type="molecule type" value="Genomic_DNA"/>
</dbReference>
<feature type="compositionally biased region" description="Basic and acidic residues" evidence="1">
    <location>
        <begin position="1"/>
        <end position="19"/>
    </location>
</feature>
<gene>
    <name evidence="2" type="ORF">APLA_LOCUS10910</name>
</gene>
<keyword evidence="3" id="KW-1185">Reference proteome</keyword>
<evidence type="ECO:0000313" key="3">
    <source>
        <dbReference type="Proteomes" id="UP000494106"/>
    </source>
</evidence>
<protein>
    <recommendedName>
        <fullName evidence="4">Reverse transcriptase domain-containing protein</fullName>
    </recommendedName>
</protein>
<comment type="caution">
    <text evidence="2">The sequence shown here is derived from an EMBL/GenBank/DDBJ whole genome shotgun (WGS) entry which is preliminary data.</text>
</comment>
<dbReference type="AlphaFoldDB" id="A0A8S1AJT2"/>
<dbReference type="OrthoDB" id="424543at2759"/>
<evidence type="ECO:0008006" key="4">
    <source>
        <dbReference type="Google" id="ProtNLM"/>
    </source>
</evidence>
<evidence type="ECO:0000256" key="1">
    <source>
        <dbReference type="SAM" id="MobiDB-lite"/>
    </source>
</evidence>
<evidence type="ECO:0000313" key="2">
    <source>
        <dbReference type="EMBL" id="CAB3246594.1"/>
    </source>
</evidence>
<accession>A0A8S1AJT2</accession>
<reference evidence="2 3" key="1">
    <citation type="submission" date="2020-04" db="EMBL/GenBank/DDBJ databases">
        <authorList>
            <person name="Wallbank WR R."/>
            <person name="Pardo Diaz C."/>
            <person name="Kozak K."/>
            <person name="Martin S."/>
            <person name="Jiggins C."/>
            <person name="Moest M."/>
            <person name="Warren A I."/>
            <person name="Byers J.R.P. K."/>
            <person name="Montejo-Kovacevich G."/>
            <person name="Yen C E."/>
        </authorList>
    </citation>
    <scope>NUCLEOTIDE SEQUENCE [LARGE SCALE GENOMIC DNA]</scope>
</reference>
<dbReference type="Proteomes" id="UP000494106">
    <property type="component" value="Unassembled WGS sequence"/>
</dbReference>